<sequence length="45" mass="4685">MEFYILFLVSSEASGFPTAAERCLPGRVRAAVPQIQAASASSALA</sequence>
<evidence type="ECO:0000313" key="2">
    <source>
        <dbReference type="Proteomes" id="UP000003824"/>
    </source>
</evidence>
<evidence type="ECO:0000313" key="1">
    <source>
        <dbReference type="EMBL" id="EFE72491.2"/>
    </source>
</evidence>
<dbReference type="AlphaFoldDB" id="D6AAF6"/>
<dbReference type="EMBL" id="DS999642">
    <property type="protein sequence ID" value="EFE72491.2"/>
    <property type="molecule type" value="Genomic_DNA"/>
</dbReference>
<protein>
    <submittedName>
        <fullName evidence="1">Predicted protein</fullName>
    </submittedName>
</protein>
<gene>
    <name evidence="1" type="ORF">SSFG_07726</name>
</gene>
<reference evidence="2" key="1">
    <citation type="submission" date="2008-12" db="EMBL/GenBank/DDBJ databases">
        <title>Annotation of Streptomyces ghanaensis ATCC 14672.</title>
        <authorList>
            <consortium name="The Broad Institute Genome Sequencing Platform"/>
            <consortium name="Broad Institute Microbial Sequencing Center"/>
            <person name="Fischbach M."/>
            <person name="Ward D."/>
            <person name="Young S."/>
            <person name="Kodira C.D."/>
            <person name="Zeng Q."/>
            <person name="Koehrsen M."/>
            <person name="Godfrey P."/>
            <person name="Alvarado L."/>
            <person name="Berlin A.M."/>
            <person name="Borenstein D."/>
            <person name="Chen Z."/>
            <person name="Engels R."/>
            <person name="Freedman E."/>
            <person name="Gellesch M."/>
            <person name="Goldberg J."/>
            <person name="Griggs A."/>
            <person name="Gujja S."/>
            <person name="Heiman D.I."/>
            <person name="Hepburn T.A."/>
            <person name="Howarth C."/>
            <person name="Jen D."/>
            <person name="Larson L."/>
            <person name="Lewis B."/>
            <person name="Mehta T."/>
            <person name="Park D."/>
            <person name="Pearson M."/>
            <person name="Roberts A."/>
            <person name="Saif S."/>
            <person name="Shea T.D."/>
            <person name="Shenoy N."/>
            <person name="Sisk P."/>
            <person name="Stolte C."/>
            <person name="Sykes S.N."/>
            <person name="Walk T."/>
            <person name="White J."/>
            <person name="Yandava C."/>
            <person name="Straight P."/>
            <person name="Clardy J."/>
            <person name="Hung D."/>
            <person name="Kolter R."/>
            <person name="Mekalanos J."/>
            <person name="Walker S."/>
            <person name="Walsh C.T."/>
            <person name="Wieland B.L.C."/>
            <person name="Ilzarbe M."/>
            <person name="Galagan J."/>
            <person name="Nusbaum C."/>
            <person name="Birren B."/>
        </authorList>
    </citation>
    <scope>NUCLEOTIDE SEQUENCE [LARGE SCALE GENOMIC DNA]</scope>
    <source>
        <strain evidence="2">ATCC 14672 / DSM 40746 / JCM 4963 / KCTC 9882 / NRRL B-12104 / FH 1290</strain>
    </source>
</reference>
<dbReference type="Proteomes" id="UP000003824">
    <property type="component" value="Unassembled WGS sequence"/>
</dbReference>
<name>D6AAF6_STRV1</name>
<accession>D6AAF6</accession>
<proteinExistence type="predicted"/>
<organism evidence="1 2">
    <name type="scientific">Streptomyces viridosporus (strain ATCC 14672 / DSM 40746 / JCM 4963 / KCTC 9882 / NRRL B-12104 / FH 1290)</name>
    <name type="common">Streptomyces ghanaensis</name>
    <dbReference type="NCBI Taxonomy" id="566461"/>
    <lineage>
        <taxon>Bacteria</taxon>
        <taxon>Bacillati</taxon>
        <taxon>Actinomycetota</taxon>
        <taxon>Actinomycetes</taxon>
        <taxon>Kitasatosporales</taxon>
        <taxon>Streptomycetaceae</taxon>
        <taxon>Streptomyces</taxon>
    </lineage>
</organism>